<dbReference type="GO" id="GO:0046890">
    <property type="term" value="P:regulation of lipid biosynthetic process"/>
    <property type="evidence" value="ECO:0007669"/>
    <property type="project" value="UniProtKB-UniRule"/>
</dbReference>
<dbReference type="EMBL" id="CP022187">
    <property type="protein sequence ID" value="AWI73899.1"/>
    <property type="molecule type" value="Genomic_DNA"/>
</dbReference>
<evidence type="ECO:0000256" key="1">
    <source>
        <dbReference type="ARBA" id="ARBA00022723"/>
    </source>
</evidence>
<dbReference type="Pfam" id="PF13432">
    <property type="entry name" value="TPR_16"/>
    <property type="match status" value="2"/>
</dbReference>
<dbReference type="GO" id="GO:0008653">
    <property type="term" value="P:lipopolysaccharide metabolic process"/>
    <property type="evidence" value="ECO:0007669"/>
    <property type="project" value="InterPro"/>
</dbReference>
<dbReference type="InterPro" id="IPR030865">
    <property type="entry name" value="LapB"/>
</dbReference>
<keyword evidence="4" id="KW-1003">Cell membrane</keyword>
<name>A0A2U8GK66_9RHOO</name>
<reference evidence="6 7" key="1">
    <citation type="submission" date="2017-06" db="EMBL/GenBank/DDBJ databases">
        <title>Azoarcus.</title>
        <authorList>
            <person name="Woo J.-H."/>
            <person name="Kim H.-S."/>
        </authorList>
    </citation>
    <scope>NUCLEOTIDE SEQUENCE [LARGE SCALE GENOMIC DNA]</scope>
    <source>
        <strain evidence="6 7">TSPY31</strain>
    </source>
</reference>
<keyword evidence="4" id="KW-0812">Transmembrane</keyword>
<sequence length="391" mass="45266">MEIEFWWLLALPLFFALGWLAARIDIRQVVHESRALPRSYLSGLNFLLNEQPDKAIDAFVEAVRIDPQTIELHFALGSLFRRRGETDRAIRMHQLLVDREDLSEEQRLQALGELGQDFLKAGLLDRAEAVFMRLRGTRADDVALRYLLEIYQQEKDWAKAIEIAGFLTDHDSLHWRTDVANFHCELATQALASSRFDEVRRHVEEALAINRRCVRASLIQGDLLLAEGRDEDALEAWKRIESQDPVYLALAAQRVMDVYGRLGRIEQGHQLLRSWLERHPSLDLLDELFHWEIDKLGAKAAYDLVREELRRNPTLLGLDKLLEAALLTAPSELRGDIDMIKQLIHGHTRKVARYRCDACGFKARQFHWRCPACGGWETYPPRRTEEFDLTP</sequence>
<dbReference type="Gene3D" id="1.25.40.10">
    <property type="entry name" value="Tetratricopeptide repeat domain"/>
    <property type="match status" value="2"/>
</dbReference>
<dbReference type="InterPro" id="IPR051012">
    <property type="entry name" value="CellSynth/LPSAsmb/PSIAsmb"/>
</dbReference>
<keyword evidence="4" id="KW-0997">Cell inner membrane</keyword>
<keyword evidence="2 4" id="KW-0677">Repeat</keyword>
<feature type="binding site" evidence="4">
    <location>
        <position position="356"/>
    </location>
    <ligand>
        <name>Fe cation</name>
        <dbReference type="ChEBI" id="CHEBI:24875"/>
    </ligand>
</feature>
<keyword evidence="7" id="KW-1185">Reference proteome</keyword>
<accession>A0A2U8GK66</accession>
<comment type="subcellular location">
    <subcellularLocation>
        <location evidence="4">Cell inner membrane</location>
        <topology evidence="4">Single-pass membrane protein</topology>
        <orientation evidence="4">Cytoplasmic side</orientation>
    </subcellularLocation>
</comment>
<dbReference type="AlphaFoldDB" id="A0A2U8GK66"/>
<dbReference type="GO" id="GO:0005506">
    <property type="term" value="F:iron ion binding"/>
    <property type="evidence" value="ECO:0007669"/>
    <property type="project" value="UniProtKB-UniRule"/>
</dbReference>
<comment type="function">
    <text evidence="4">Modulates cellular lipopolysaccharide (LPS) levels by regulating LpxC, which is involved in lipid A biosynthesis. May act by modulating the proteolytic activity of FtsH towards LpxC. May also coordinate assembly of proteins involved in LPS synthesis at the plasma membrane.</text>
</comment>
<dbReference type="RefSeq" id="WP_108947607.1">
    <property type="nucleotide sequence ID" value="NZ_CP022187.1"/>
</dbReference>
<gene>
    <name evidence="4" type="primary">lapB</name>
    <name evidence="6" type="ORF">CEW83_00575</name>
</gene>
<keyword evidence="4" id="KW-0408">Iron</keyword>
<dbReference type="KEGG" id="acom:CEW83_00575"/>
<evidence type="ECO:0000256" key="3">
    <source>
        <dbReference type="ARBA" id="ARBA00022803"/>
    </source>
</evidence>
<keyword evidence="4" id="KW-1133">Transmembrane helix</keyword>
<dbReference type="NCBIfam" id="NF008755">
    <property type="entry name" value="PRK11788.1-3"/>
    <property type="match status" value="1"/>
</dbReference>
<feature type="binding site" evidence="4">
    <location>
        <position position="370"/>
    </location>
    <ligand>
        <name>Fe cation</name>
        <dbReference type="ChEBI" id="CHEBI:24875"/>
    </ligand>
</feature>
<evidence type="ECO:0000259" key="5">
    <source>
        <dbReference type="Pfam" id="PF18073"/>
    </source>
</evidence>
<dbReference type="InterPro" id="IPR011990">
    <property type="entry name" value="TPR-like_helical_dom_sf"/>
</dbReference>
<dbReference type="Proteomes" id="UP000244930">
    <property type="component" value="Chromosome"/>
</dbReference>
<feature type="domain" description="LapB rubredoxin metal binding" evidence="5">
    <location>
        <begin position="354"/>
        <end position="378"/>
    </location>
</feature>
<dbReference type="PANTHER" id="PTHR45586">
    <property type="entry name" value="TPR REPEAT-CONTAINING PROTEIN PA4667"/>
    <property type="match status" value="1"/>
</dbReference>
<evidence type="ECO:0000256" key="2">
    <source>
        <dbReference type="ARBA" id="ARBA00022737"/>
    </source>
</evidence>
<dbReference type="PANTHER" id="PTHR45586:SF1">
    <property type="entry name" value="LIPOPOLYSACCHARIDE ASSEMBLY PROTEIN B"/>
    <property type="match status" value="1"/>
</dbReference>
<feature type="binding site" evidence="4">
    <location>
        <position position="359"/>
    </location>
    <ligand>
        <name>Fe cation</name>
        <dbReference type="ChEBI" id="CHEBI:24875"/>
    </ligand>
</feature>
<evidence type="ECO:0000313" key="6">
    <source>
        <dbReference type="EMBL" id="AWI73899.1"/>
    </source>
</evidence>
<keyword evidence="1 4" id="KW-0479">Metal-binding</keyword>
<protein>
    <recommendedName>
        <fullName evidence="4">Lipopolysaccharide assembly protein B</fullName>
    </recommendedName>
</protein>
<dbReference type="SMART" id="SM00028">
    <property type="entry name" value="TPR"/>
    <property type="match status" value="4"/>
</dbReference>
<keyword evidence="4" id="KW-0472">Membrane</keyword>
<dbReference type="GO" id="GO:0009898">
    <property type="term" value="C:cytoplasmic side of plasma membrane"/>
    <property type="evidence" value="ECO:0007669"/>
    <property type="project" value="UniProtKB-UniRule"/>
</dbReference>
<organism evidence="6 7">
    <name type="scientific">Parazoarcus communis</name>
    <dbReference type="NCBI Taxonomy" id="41977"/>
    <lineage>
        <taxon>Bacteria</taxon>
        <taxon>Pseudomonadati</taxon>
        <taxon>Pseudomonadota</taxon>
        <taxon>Betaproteobacteria</taxon>
        <taxon>Rhodocyclales</taxon>
        <taxon>Zoogloeaceae</taxon>
        <taxon>Parazoarcus</taxon>
    </lineage>
</organism>
<keyword evidence="3 4" id="KW-0802">TPR repeat</keyword>
<dbReference type="NCBIfam" id="NF008757">
    <property type="entry name" value="PRK11788.1-5"/>
    <property type="match status" value="1"/>
</dbReference>
<feature type="binding site" evidence="4">
    <location>
        <position position="373"/>
    </location>
    <ligand>
        <name>Fe cation</name>
        <dbReference type="ChEBI" id="CHEBI:24875"/>
    </ligand>
</feature>
<proteinExistence type="inferred from homology"/>
<dbReference type="SUPFAM" id="SSF48452">
    <property type="entry name" value="TPR-like"/>
    <property type="match status" value="1"/>
</dbReference>
<dbReference type="HAMAP" id="MF_00994">
    <property type="entry name" value="LPS_assembly_LapB"/>
    <property type="match status" value="1"/>
</dbReference>
<dbReference type="InterPro" id="IPR041166">
    <property type="entry name" value="Rubredoxin_2"/>
</dbReference>
<dbReference type="Pfam" id="PF18073">
    <property type="entry name" value="Zn_ribbon_LapB"/>
    <property type="match status" value="1"/>
</dbReference>
<feature type="topological domain" description="Cytoplasmic" evidence="4">
    <location>
        <begin position="23"/>
        <end position="391"/>
    </location>
</feature>
<dbReference type="InterPro" id="IPR019734">
    <property type="entry name" value="TPR_rpt"/>
</dbReference>
<evidence type="ECO:0000313" key="7">
    <source>
        <dbReference type="Proteomes" id="UP000244930"/>
    </source>
</evidence>
<evidence type="ECO:0000256" key="4">
    <source>
        <dbReference type="HAMAP-Rule" id="MF_00994"/>
    </source>
</evidence>
<comment type="similarity">
    <text evidence="4">Belongs to the LapB family.</text>
</comment>